<name>A0A066VSU9_TILAU</name>
<protein>
    <submittedName>
        <fullName evidence="2">Uncharacterized protein</fullName>
    </submittedName>
</protein>
<organism evidence="2 3">
    <name type="scientific">Tilletiaria anomala (strain ATCC 24038 / CBS 436.72 / UBC 951)</name>
    <dbReference type="NCBI Taxonomy" id="1037660"/>
    <lineage>
        <taxon>Eukaryota</taxon>
        <taxon>Fungi</taxon>
        <taxon>Dikarya</taxon>
        <taxon>Basidiomycota</taxon>
        <taxon>Ustilaginomycotina</taxon>
        <taxon>Exobasidiomycetes</taxon>
        <taxon>Georgefischeriales</taxon>
        <taxon>Tilletiariaceae</taxon>
        <taxon>Tilletiaria</taxon>
    </lineage>
</organism>
<dbReference type="STRING" id="1037660.A0A066VSU9"/>
<dbReference type="EMBL" id="JMSN01000075">
    <property type="protein sequence ID" value="KDN41859.1"/>
    <property type="molecule type" value="Genomic_DNA"/>
</dbReference>
<dbReference type="GeneID" id="25261804"/>
<dbReference type="Proteomes" id="UP000027361">
    <property type="component" value="Unassembled WGS sequence"/>
</dbReference>
<dbReference type="InParanoid" id="A0A066VSU9"/>
<comment type="caution">
    <text evidence="2">The sequence shown here is derived from an EMBL/GenBank/DDBJ whole genome shotgun (WGS) entry which is preliminary data.</text>
</comment>
<proteinExistence type="predicted"/>
<reference evidence="2 3" key="1">
    <citation type="submission" date="2014-05" db="EMBL/GenBank/DDBJ databases">
        <title>Draft genome sequence of a rare smut relative, Tilletiaria anomala UBC 951.</title>
        <authorList>
            <consortium name="DOE Joint Genome Institute"/>
            <person name="Toome M."/>
            <person name="Kuo A."/>
            <person name="Henrissat B."/>
            <person name="Lipzen A."/>
            <person name="Tritt A."/>
            <person name="Yoshinaga Y."/>
            <person name="Zane M."/>
            <person name="Barry K."/>
            <person name="Grigoriev I.V."/>
            <person name="Spatafora J.W."/>
            <person name="Aimea M.C."/>
        </authorList>
    </citation>
    <scope>NUCLEOTIDE SEQUENCE [LARGE SCALE GENOMIC DNA]</scope>
    <source>
        <strain evidence="2 3">UBC 951</strain>
    </source>
</reference>
<accession>A0A066VSU9</accession>
<evidence type="ECO:0000313" key="2">
    <source>
        <dbReference type="EMBL" id="KDN41859.1"/>
    </source>
</evidence>
<evidence type="ECO:0000313" key="3">
    <source>
        <dbReference type="Proteomes" id="UP000027361"/>
    </source>
</evidence>
<sequence length="569" mass="62321">MEGYNLASQGARRALPRTWEDLSDRRPLPIHFVLLPSRRAWGSQGRANSKIGAQQQQLLTPAWACYIPARIDAAYSSAPSTPHKEGSPDSRGTTIFRLLDPEFREPFVSFGALCQASGETVVEGLVKFADVLCQPVQSFAAQQHYPAPRQNAASTSGASTPRVRRLSSGASLLDLSLAGLEPCTELWIPLAAARRVASTYGMLEKLALLLGWNTRHAWSLDEGDAGVIHNWRLQSSLLPPATYSLSSLLLTAICGPAPIQILTRGTQVRTLISTEERASLVQRWRPIVPVRSSSNKGISMNEHGDVRMSLPDDNQQMLMRWSVRALDNLGDCEENLSSLLQWERGKAQMDAMVKSNSVPGTTGDIPSVAESLFGRTNVRLAPNTASVLLLLRDLAHRLRGDEEHVQDVSPNSLSISEGAIVLTEQELALLAGVAIGELEASKENVAQTIQHARMDVCRGKARVILVHYLSILTEWQSRIPGDGFLHPSQHPQERVKHAVPTPNRSGNDKDDSTSLSSAAFENRMERVERSIQRIESILQLVASRTEPERNRSTVAATKGVLLSIPAEPI</sequence>
<feature type="region of interest" description="Disordered" evidence="1">
    <location>
        <begin position="483"/>
        <end position="516"/>
    </location>
</feature>
<dbReference type="OrthoDB" id="2504162at2759"/>
<evidence type="ECO:0000256" key="1">
    <source>
        <dbReference type="SAM" id="MobiDB-lite"/>
    </source>
</evidence>
<keyword evidence="3" id="KW-1185">Reference proteome</keyword>
<dbReference type="AlphaFoldDB" id="A0A066VSU9"/>
<dbReference type="RefSeq" id="XP_013241860.1">
    <property type="nucleotide sequence ID" value="XM_013386406.1"/>
</dbReference>
<dbReference type="HOGENOM" id="CLU_479124_0_0_1"/>
<gene>
    <name evidence="2" type="ORF">K437DRAFT_168922</name>
</gene>